<dbReference type="InterPro" id="IPR036676">
    <property type="entry name" value="PurM-like_C_sf"/>
</dbReference>
<dbReference type="InterPro" id="IPR016188">
    <property type="entry name" value="PurM-like_N"/>
</dbReference>
<evidence type="ECO:0000313" key="5">
    <source>
        <dbReference type="EMBL" id="HGC44003.1"/>
    </source>
</evidence>
<dbReference type="EC" id="2.7.4.16" evidence="2"/>
<dbReference type="InterPro" id="IPR010918">
    <property type="entry name" value="PurM-like_C_dom"/>
</dbReference>
<feature type="binding site" evidence="2">
    <location>
        <position position="257"/>
    </location>
    <ligand>
        <name>substrate</name>
    </ligand>
</feature>
<keyword evidence="2" id="KW-0547">Nucleotide-binding</keyword>
<dbReference type="Pfam" id="PF02769">
    <property type="entry name" value="AIRS_C"/>
    <property type="match status" value="1"/>
</dbReference>
<accession>A0A8J4HD81</accession>
<dbReference type="AlphaFoldDB" id="A0A8J4HD81"/>
<feature type="domain" description="PurM-like C-terminal" evidence="4">
    <location>
        <begin position="152"/>
        <end position="294"/>
    </location>
</feature>
<feature type="binding site" evidence="2">
    <location>
        <position position="74"/>
    </location>
    <ligand>
        <name>Mg(2+)</name>
        <dbReference type="ChEBI" id="CHEBI:18420"/>
        <label>3</label>
    </ligand>
</feature>
<dbReference type="CDD" id="cd02194">
    <property type="entry name" value="ThiL"/>
    <property type="match status" value="1"/>
</dbReference>
<feature type="binding site" evidence="2">
    <location>
        <position position="29"/>
    </location>
    <ligand>
        <name>Mg(2+)</name>
        <dbReference type="ChEBI" id="CHEBI:18420"/>
        <label>3</label>
    </ligand>
</feature>
<proteinExistence type="inferred from homology"/>
<dbReference type="GO" id="GO:0005524">
    <property type="term" value="F:ATP binding"/>
    <property type="evidence" value="ECO:0007669"/>
    <property type="project" value="UniProtKB-UniRule"/>
</dbReference>
<feature type="domain" description="PurM-like N-terminal" evidence="3">
    <location>
        <begin position="28"/>
        <end position="140"/>
    </location>
</feature>
<feature type="binding site" evidence="2">
    <location>
        <position position="122"/>
    </location>
    <ligand>
        <name>Mg(2+)</name>
        <dbReference type="ChEBI" id="CHEBI:18420"/>
        <label>1</label>
    </ligand>
</feature>
<protein>
    <recommendedName>
        <fullName evidence="2">Thiamine-monophosphate kinase</fullName>
        <shortName evidence="2">TMP kinase</shortName>
        <shortName evidence="2">Thiamine-phosphate kinase</shortName>
        <ecNumber evidence="2">2.7.4.16</ecNumber>
    </recommendedName>
</protein>
<comment type="similarity">
    <text evidence="2">Belongs to the thiamine-monophosphate kinase family.</text>
</comment>
<dbReference type="HAMAP" id="MF_02128">
    <property type="entry name" value="TMP_kinase"/>
    <property type="match status" value="1"/>
</dbReference>
<comment type="caution">
    <text evidence="5">The sequence shown here is derived from an EMBL/GenBank/DDBJ whole genome shotgun (WGS) entry which is preliminary data.</text>
</comment>
<dbReference type="GO" id="GO:0009229">
    <property type="term" value="P:thiamine diphosphate biosynthetic process"/>
    <property type="evidence" value="ECO:0007669"/>
    <property type="project" value="UniProtKB-UniRule"/>
</dbReference>
<comment type="caution">
    <text evidence="2">Lacks conserved residue(s) required for the propagation of feature annotation.</text>
</comment>
<feature type="binding site" evidence="2">
    <location>
        <position position="148"/>
    </location>
    <ligand>
        <name>ATP</name>
        <dbReference type="ChEBI" id="CHEBI:30616"/>
    </ligand>
</feature>
<keyword evidence="1 2" id="KW-0784">Thiamine biosynthesis</keyword>
<sequence>MAETAREFALIARHFRPLAGAGALNLADDAAVLPVREDRQFVVSADALIEGVHFFAEDPPDLVARKLLRVNLSDLAAMAATPYGYLLTLAVPRTTPDDWFAAFAAGLAVDQAQFGLSLLGGDTTSTPGSTALSLTIFGTVAPGQALLRSGAQPGDGIFVSGTIGDAALGLAVRRGALADPSGFLARRYLLPEPRLGLDLAGIAHAGADISDGLVQDLGHLCRAAGLAAAIEAEAVPRSEAARAAGPAFLTTCLTGGDDYELVLAVPPEREGALHQAGREGGVAFSRIGTFIAGPPVVQVRGADGQALALGAGGWSHF</sequence>
<dbReference type="NCBIfam" id="TIGR01379">
    <property type="entry name" value="thiL"/>
    <property type="match status" value="1"/>
</dbReference>
<dbReference type="PIRSF" id="PIRSF005303">
    <property type="entry name" value="Thiam_monoph_kin"/>
    <property type="match status" value="1"/>
</dbReference>
<evidence type="ECO:0000256" key="2">
    <source>
        <dbReference type="HAMAP-Rule" id="MF_02128"/>
    </source>
</evidence>
<feature type="binding site" evidence="2">
    <location>
        <position position="46"/>
    </location>
    <ligand>
        <name>Mg(2+)</name>
        <dbReference type="ChEBI" id="CHEBI:18420"/>
        <label>2</label>
    </ligand>
</feature>
<organism evidence="5">
    <name type="scientific">Acidicaldus sp</name>
    <dbReference type="NCBI Taxonomy" id="1872105"/>
    <lineage>
        <taxon>Bacteria</taxon>
        <taxon>Pseudomonadati</taxon>
        <taxon>Pseudomonadota</taxon>
        <taxon>Alphaproteobacteria</taxon>
        <taxon>Acetobacterales</taxon>
        <taxon>Acetobacteraceae</taxon>
        <taxon>Acidicaldus</taxon>
    </lineage>
</organism>
<keyword evidence="2" id="KW-0067">ATP-binding</keyword>
<dbReference type="Gene3D" id="3.90.650.10">
    <property type="entry name" value="PurM-like C-terminal domain"/>
    <property type="match status" value="1"/>
</dbReference>
<keyword evidence="2" id="KW-0479">Metal-binding</keyword>
<dbReference type="SUPFAM" id="SSF56042">
    <property type="entry name" value="PurM C-terminal domain-like"/>
    <property type="match status" value="1"/>
</dbReference>
<dbReference type="Gene3D" id="3.30.1330.10">
    <property type="entry name" value="PurM-like, N-terminal domain"/>
    <property type="match status" value="1"/>
</dbReference>
<feature type="binding site" evidence="2">
    <location>
        <position position="314"/>
    </location>
    <ligand>
        <name>substrate</name>
    </ligand>
</feature>
<feature type="binding site" evidence="2">
    <location>
        <position position="46"/>
    </location>
    <ligand>
        <name>Mg(2+)</name>
        <dbReference type="ChEBI" id="CHEBI:18420"/>
        <label>1</label>
    </ligand>
</feature>
<dbReference type="GO" id="GO:0009228">
    <property type="term" value="P:thiamine biosynthetic process"/>
    <property type="evidence" value="ECO:0007669"/>
    <property type="project" value="UniProtKB-KW"/>
</dbReference>
<feature type="binding site" evidence="2">
    <location>
        <position position="44"/>
    </location>
    <ligand>
        <name>Mg(2+)</name>
        <dbReference type="ChEBI" id="CHEBI:18420"/>
        <label>4</label>
    </ligand>
</feature>
<dbReference type="PANTHER" id="PTHR30270">
    <property type="entry name" value="THIAMINE-MONOPHOSPHATE KINASE"/>
    <property type="match status" value="1"/>
</dbReference>
<dbReference type="GO" id="GO:0000287">
    <property type="term" value="F:magnesium ion binding"/>
    <property type="evidence" value="ECO:0007669"/>
    <property type="project" value="UniProtKB-UniRule"/>
</dbReference>
<feature type="binding site" evidence="2">
    <location>
        <position position="74"/>
    </location>
    <ligand>
        <name>Mg(2+)</name>
        <dbReference type="ChEBI" id="CHEBI:18420"/>
        <label>4</label>
    </ligand>
</feature>
<dbReference type="EMBL" id="DTQM01000234">
    <property type="protein sequence ID" value="HGC44003.1"/>
    <property type="molecule type" value="Genomic_DNA"/>
</dbReference>
<reference evidence="5" key="1">
    <citation type="journal article" date="2020" name="mSystems">
        <title>Genome- and Community-Level Interaction Insights into Carbon Utilization and Element Cycling Functions of Hydrothermarchaeota in Hydrothermal Sediment.</title>
        <authorList>
            <person name="Zhou Z."/>
            <person name="Liu Y."/>
            <person name="Xu W."/>
            <person name="Pan J."/>
            <person name="Luo Z.H."/>
            <person name="Li M."/>
        </authorList>
    </citation>
    <scope>NUCLEOTIDE SEQUENCE</scope>
    <source>
        <strain evidence="5">SpSt-997</strain>
    </source>
</reference>
<feature type="binding site" evidence="2">
    <location>
        <begin position="121"/>
        <end position="122"/>
    </location>
    <ligand>
        <name>ATP</name>
        <dbReference type="ChEBI" id="CHEBI:30616"/>
    </ligand>
</feature>
<feature type="binding site" evidence="2">
    <location>
        <position position="74"/>
    </location>
    <ligand>
        <name>Mg(2+)</name>
        <dbReference type="ChEBI" id="CHEBI:18420"/>
        <label>2</label>
    </ligand>
</feature>
<evidence type="ECO:0000259" key="3">
    <source>
        <dbReference type="Pfam" id="PF00586"/>
    </source>
</evidence>
<gene>
    <name evidence="2 5" type="primary">thiL</name>
    <name evidence="5" type="ORF">ENY07_12410</name>
</gene>
<dbReference type="GO" id="GO:0009030">
    <property type="term" value="F:thiamine-phosphate kinase activity"/>
    <property type="evidence" value="ECO:0007669"/>
    <property type="project" value="UniProtKB-UniRule"/>
</dbReference>
<keyword evidence="2 5" id="KW-0418">Kinase</keyword>
<feature type="binding site" evidence="2">
    <location>
        <position position="208"/>
    </location>
    <ligand>
        <name>Mg(2+)</name>
        <dbReference type="ChEBI" id="CHEBI:18420"/>
        <label>3</label>
    </ligand>
</feature>
<dbReference type="InterPro" id="IPR036921">
    <property type="entry name" value="PurM-like_N_sf"/>
</dbReference>
<dbReference type="Pfam" id="PF00586">
    <property type="entry name" value="AIRS"/>
    <property type="match status" value="1"/>
</dbReference>
<evidence type="ECO:0000259" key="4">
    <source>
        <dbReference type="Pfam" id="PF02769"/>
    </source>
</evidence>
<keyword evidence="2 5" id="KW-0808">Transferase</keyword>
<comment type="miscellaneous">
    <text evidence="2">Reaction mechanism of ThiL seems to utilize a direct, inline transfer of the gamma-phosphate of ATP to TMP rather than a phosphorylated enzyme intermediate.</text>
</comment>
<comment type="pathway">
    <text evidence="2">Cofactor biosynthesis; thiamine diphosphate biosynthesis; thiamine diphosphate from thiamine phosphate: step 1/1.</text>
</comment>
<dbReference type="SUPFAM" id="SSF55326">
    <property type="entry name" value="PurM N-terminal domain-like"/>
    <property type="match status" value="1"/>
</dbReference>
<feature type="binding site" evidence="2">
    <location>
        <position position="53"/>
    </location>
    <ligand>
        <name>substrate</name>
    </ligand>
</feature>
<feature type="binding site" evidence="2">
    <location>
        <position position="29"/>
    </location>
    <ligand>
        <name>Mg(2+)</name>
        <dbReference type="ChEBI" id="CHEBI:18420"/>
        <label>4</label>
    </ligand>
</feature>
<evidence type="ECO:0000256" key="1">
    <source>
        <dbReference type="ARBA" id="ARBA00022977"/>
    </source>
</evidence>
<keyword evidence="2" id="KW-0460">Magnesium</keyword>
<dbReference type="PANTHER" id="PTHR30270:SF0">
    <property type="entry name" value="THIAMINE-MONOPHOSPHATE KINASE"/>
    <property type="match status" value="1"/>
</dbReference>
<dbReference type="UniPathway" id="UPA00060">
    <property type="reaction ID" value="UER00142"/>
</dbReference>
<comment type="function">
    <text evidence="2">Catalyzes the ATP-dependent phosphorylation of thiamine-monophosphate (TMP) to form thiamine-pyrophosphate (TPP), the active form of vitamin B1.</text>
</comment>
<dbReference type="InterPro" id="IPR006283">
    <property type="entry name" value="ThiL-like"/>
</dbReference>
<name>A0A8J4HD81_9PROT</name>
<feature type="binding site" evidence="2">
    <location>
        <position position="211"/>
    </location>
    <ligand>
        <name>Mg(2+)</name>
        <dbReference type="ChEBI" id="CHEBI:18420"/>
        <label>5</label>
    </ligand>
</feature>
<feature type="binding site" evidence="2">
    <location>
        <position position="210"/>
    </location>
    <ligand>
        <name>ATP</name>
        <dbReference type="ChEBI" id="CHEBI:30616"/>
    </ligand>
</feature>
<comment type="catalytic activity">
    <reaction evidence="2">
        <text>thiamine phosphate + ATP = thiamine diphosphate + ADP</text>
        <dbReference type="Rhea" id="RHEA:15913"/>
        <dbReference type="ChEBI" id="CHEBI:30616"/>
        <dbReference type="ChEBI" id="CHEBI:37575"/>
        <dbReference type="ChEBI" id="CHEBI:58937"/>
        <dbReference type="ChEBI" id="CHEBI:456216"/>
        <dbReference type="EC" id="2.7.4.16"/>
    </reaction>
</comment>